<dbReference type="EMBL" id="HG994363">
    <property type="protein sequence ID" value="CAF2042368.1"/>
    <property type="molecule type" value="Genomic_DNA"/>
</dbReference>
<dbReference type="PANTHER" id="PTHR23070">
    <property type="entry name" value="BCS1 AAA-TYPE ATPASE"/>
    <property type="match status" value="1"/>
</dbReference>
<dbReference type="Pfam" id="PF25568">
    <property type="entry name" value="AAA_lid_At3g28540"/>
    <property type="match status" value="1"/>
</dbReference>
<dbReference type="InterPro" id="IPR003959">
    <property type="entry name" value="ATPase_AAA_core"/>
</dbReference>
<feature type="region of interest" description="Disordered" evidence="8">
    <location>
        <begin position="332"/>
        <end position="351"/>
    </location>
</feature>
<dbReference type="AlphaFoldDB" id="A0A816NZ33"/>
<dbReference type="CDD" id="cd19510">
    <property type="entry name" value="RecA-like_BCS1"/>
    <property type="match status" value="1"/>
</dbReference>
<keyword evidence="7" id="KW-0547">Nucleotide-binding</keyword>
<keyword evidence="4 7" id="KW-0067">ATP-binding</keyword>
<dbReference type="InterPro" id="IPR027417">
    <property type="entry name" value="P-loop_NTPase"/>
</dbReference>
<proteinExistence type="inferred from homology"/>
<dbReference type="Gene3D" id="3.40.50.300">
    <property type="entry name" value="P-loop containing nucleotide triphosphate hydrolases"/>
    <property type="match status" value="1"/>
</dbReference>
<evidence type="ECO:0000256" key="6">
    <source>
        <dbReference type="ARBA" id="ARBA00049360"/>
    </source>
</evidence>
<dbReference type="GO" id="GO:0005524">
    <property type="term" value="F:ATP binding"/>
    <property type="evidence" value="ECO:0007669"/>
    <property type="project" value="UniProtKB-KW"/>
</dbReference>
<evidence type="ECO:0000256" key="5">
    <source>
        <dbReference type="ARBA" id="ARBA00022842"/>
    </source>
</evidence>
<dbReference type="GO" id="GO:0006950">
    <property type="term" value="P:response to stress"/>
    <property type="evidence" value="ECO:0007669"/>
    <property type="project" value="UniProtKB-ARBA"/>
</dbReference>
<dbReference type="Pfam" id="PF00004">
    <property type="entry name" value="AAA"/>
    <property type="match status" value="1"/>
</dbReference>
<keyword evidence="3" id="KW-0378">Hydrolase</keyword>
<comment type="catalytic activity">
    <reaction evidence="6">
        <text>ATP + H2O = ADP + phosphate + H(+)</text>
        <dbReference type="Rhea" id="RHEA:13065"/>
        <dbReference type="ChEBI" id="CHEBI:15377"/>
        <dbReference type="ChEBI" id="CHEBI:15378"/>
        <dbReference type="ChEBI" id="CHEBI:30616"/>
        <dbReference type="ChEBI" id="CHEBI:43474"/>
        <dbReference type="ChEBI" id="CHEBI:456216"/>
    </reaction>
</comment>
<protein>
    <submittedName>
        <fullName evidence="10">(rape) hypothetical protein</fullName>
    </submittedName>
</protein>
<dbReference type="PROSITE" id="PS00674">
    <property type="entry name" value="AAA"/>
    <property type="match status" value="1"/>
</dbReference>
<dbReference type="InterPro" id="IPR003593">
    <property type="entry name" value="AAA+_ATPase"/>
</dbReference>
<comment type="cofactor">
    <cofactor evidence="1">
        <name>Mg(2+)</name>
        <dbReference type="ChEBI" id="CHEBI:18420"/>
    </cofactor>
</comment>
<dbReference type="InterPro" id="IPR050747">
    <property type="entry name" value="Mitochondrial_chaperone_BCS1"/>
</dbReference>
<comment type="similarity">
    <text evidence="2">Belongs to the AAA ATPase family. BCS1 subfamily.</text>
</comment>
<feature type="domain" description="AAA+ ATPase" evidence="9">
    <location>
        <begin position="261"/>
        <end position="407"/>
    </location>
</feature>
<dbReference type="SMART" id="SM00382">
    <property type="entry name" value="AAA"/>
    <property type="match status" value="1"/>
</dbReference>
<dbReference type="GO" id="GO:0016887">
    <property type="term" value="F:ATP hydrolysis activity"/>
    <property type="evidence" value="ECO:0007669"/>
    <property type="project" value="InterPro"/>
</dbReference>
<dbReference type="Gene3D" id="6.10.280.40">
    <property type="match status" value="1"/>
</dbReference>
<organism evidence="10">
    <name type="scientific">Brassica napus</name>
    <name type="common">Rape</name>
    <dbReference type="NCBI Taxonomy" id="3708"/>
    <lineage>
        <taxon>Eukaryota</taxon>
        <taxon>Viridiplantae</taxon>
        <taxon>Streptophyta</taxon>
        <taxon>Embryophyta</taxon>
        <taxon>Tracheophyta</taxon>
        <taxon>Spermatophyta</taxon>
        <taxon>Magnoliopsida</taxon>
        <taxon>eudicotyledons</taxon>
        <taxon>Gunneridae</taxon>
        <taxon>Pentapetalae</taxon>
        <taxon>rosids</taxon>
        <taxon>malvids</taxon>
        <taxon>Brassicales</taxon>
        <taxon>Brassicaceae</taxon>
        <taxon>Brassiceae</taxon>
        <taxon>Brassica</taxon>
    </lineage>
</organism>
<reference evidence="10" key="1">
    <citation type="submission" date="2021-01" db="EMBL/GenBank/DDBJ databases">
        <authorList>
            <consortium name="Genoscope - CEA"/>
            <person name="William W."/>
        </authorList>
    </citation>
    <scope>NUCLEOTIDE SEQUENCE</scope>
</reference>
<dbReference type="Pfam" id="PF14363">
    <property type="entry name" value="AAA_assoc"/>
    <property type="match status" value="1"/>
</dbReference>
<evidence type="ECO:0000256" key="7">
    <source>
        <dbReference type="RuleBase" id="RU003651"/>
    </source>
</evidence>
<accession>A0A816NZ33</accession>
<evidence type="ECO:0000259" key="9">
    <source>
        <dbReference type="SMART" id="SM00382"/>
    </source>
</evidence>
<dbReference type="InterPro" id="IPR003960">
    <property type="entry name" value="ATPase_AAA_CS"/>
</dbReference>
<dbReference type="InterPro" id="IPR025753">
    <property type="entry name" value="AAA_N_dom"/>
</dbReference>
<dbReference type="InterPro" id="IPR058017">
    <property type="entry name" value="At3g28540-like_C"/>
</dbReference>
<evidence type="ECO:0000256" key="1">
    <source>
        <dbReference type="ARBA" id="ARBA00001946"/>
    </source>
</evidence>
<dbReference type="Proteomes" id="UP001295469">
    <property type="component" value="Chromosome A09"/>
</dbReference>
<dbReference type="SUPFAM" id="SSF52540">
    <property type="entry name" value="P-loop containing nucleoside triphosphate hydrolases"/>
    <property type="match status" value="1"/>
</dbReference>
<sequence length="485" mass="55808">MASTTFFPQRIPSVSEIFSMYTSLSAFTILFRTILNEIIPTKVRDFIVSRFRDFFSSYFNPNFTFIIEERCDYVTNQTFRAAETYLPTWGHLTPHYPLCLRPCLPTLLAGISTGSLLVRSSNLKNPLAMPKFGIPVKAKILDDFEGIPLEWTLLSERNENPHQSLPKRYFHLTCKKEFRDKIMSEYFTYIAKSSLKILTSRDNLKIHTYDPNDHSWESAIFQHHTTFETLAMEPEIKNTLMRDLDAFSNGKDFFKTVGRAWKRGYLLYGPPGTGKSSLVAAIANHMNYNIYDLQLQSVQDDAMLRQILTRTENRSILLIEDLDCSGADASCRKENKDEGEDGENQAKNNKKDPKVTLSGLLNFVDGLWSSCVEERIIVFTTNHKEKLDPALLRPGRMDVHILMDYCTPNVFKKLAAMYLDHIEEHDLFEPIEKMFREVKATPAEVIEQIMVSKDPDVALKGLMGFLESKKMIREIEESEPKEAEE</sequence>
<evidence type="ECO:0000256" key="2">
    <source>
        <dbReference type="ARBA" id="ARBA00007448"/>
    </source>
</evidence>
<evidence type="ECO:0000256" key="3">
    <source>
        <dbReference type="ARBA" id="ARBA00022801"/>
    </source>
</evidence>
<name>A0A816NZ33_BRANA</name>
<evidence type="ECO:0000256" key="8">
    <source>
        <dbReference type="SAM" id="MobiDB-lite"/>
    </source>
</evidence>
<gene>
    <name evidence="10" type="ORF">DARMORV10_A09P25450.1</name>
</gene>
<evidence type="ECO:0000256" key="4">
    <source>
        <dbReference type="ARBA" id="ARBA00022840"/>
    </source>
</evidence>
<evidence type="ECO:0000313" key="10">
    <source>
        <dbReference type="EMBL" id="CAF2042368.1"/>
    </source>
</evidence>
<keyword evidence="5" id="KW-0460">Magnesium</keyword>